<proteinExistence type="predicted"/>
<evidence type="ECO:0000256" key="1">
    <source>
        <dbReference type="SAM" id="MobiDB-lite"/>
    </source>
</evidence>
<dbReference type="PANTHER" id="PTHR47824:SF3">
    <property type="entry name" value="UBIQUITIN-LIKE DOMAIN-CONTAINING PROTEIN"/>
    <property type="match status" value="1"/>
</dbReference>
<evidence type="ECO:0000313" key="3">
    <source>
        <dbReference type="Proteomes" id="UP000694888"/>
    </source>
</evidence>
<sequence>MAMPPGGPMEVVFSFDTTGSMSQVLDEVKGRVNDIVQRLQADIPGFKVGIIAHGDYCDADHFYDIRILDLTDNVVDVVTFVTNTEGTGGGDIPECYELALRRAREMSWTPGSKRLVVVIGDAYPHGPDYEMNKDNIDWTDELKMLVAKDVKIYGVQVQEDPDSTSFFERLTGESGGQHLKLANMGTICQAIMGICYREQGAEMFQNYEAELRAKQGTKIGADLENVLGTLRHDDSVQSLIQGNGNPPDEELSDHVSDDDDDDDDDENDSGICDVASTSTVGNEPTTSTKRKLHFTSPKEPKKSNKVCPVGPIDVKQITKGGKRKGAKASNKKQMLVNKTSTERKDVLAKRGKRTVSARQKSSLRAKREWVSAQRFGYKNLSWSQWQQAVVPAVGDLTGQWRQIPQSGSSSYWRSDLLRLCKSKLDKLPGSSTLFEVGVQFHGRRGIQVVHLKSTKIIHNRPGGVFGLPWYSGMFRSIREQLNKTLGEEETFSGKQNPVRVFVRWAFVDDDVSAVKRNILKEYDYAWNCGRSV</sequence>
<name>A0ABM0K763_APLCA</name>
<dbReference type="InterPro" id="IPR002035">
    <property type="entry name" value="VWF_A"/>
</dbReference>
<dbReference type="RefSeq" id="XP_005110351.2">
    <property type="nucleotide sequence ID" value="XM_005110294.3"/>
</dbReference>
<dbReference type="PROSITE" id="PS50234">
    <property type="entry name" value="VWFA"/>
    <property type="match status" value="1"/>
</dbReference>
<evidence type="ECO:0000313" key="4">
    <source>
        <dbReference type="RefSeq" id="XP_005110351.2"/>
    </source>
</evidence>
<dbReference type="SUPFAM" id="SSF53300">
    <property type="entry name" value="vWA-like"/>
    <property type="match status" value="1"/>
</dbReference>
<dbReference type="Proteomes" id="UP000694888">
    <property type="component" value="Unplaced"/>
</dbReference>
<dbReference type="PANTHER" id="PTHR47824">
    <property type="entry name" value="UBIQUITIN-LIKE DOMAIN-CONTAINING PROTEIN"/>
    <property type="match status" value="1"/>
</dbReference>
<dbReference type="SMART" id="SM00327">
    <property type="entry name" value="VWA"/>
    <property type="match status" value="1"/>
</dbReference>
<feature type="region of interest" description="Disordered" evidence="1">
    <location>
        <begin position="237"/>
        <end position="309"/>
    </location>
</feature>
<dbReference type="Gene3D" id="3.40.50.410">
    <property type="entry name" value="von Willebrand factor, type A domain"/>
    <property type="match status" value="1"/>
</dbReference>
<feature type="compositionally biased region" description="Acidic residues" evidence="1">
    <location>
        <begin position="247"/>
        <end position="268"/>
    </location>
</feature>
<dbReference type="InterPro" id="IPR036465">
    <property type="entry name" value="vWFA_dom_sf"/>
</dbReference>
<dbReference type="CDD" id="cd00198">
    <property type="entry name" value="vWFA"/>
    <property type="match status" value="1"/>
</dbReference>
<reference evidence="4" key="1">
    <citation type="submission" date="2025-08" db="UniProtKB">
        <authorList>
            <consortium name="RefSeq"/>
        </authorList>
    </citation>
    <scope>IDENTIFICATION</scope>
</reference>
<protein>
    <submittedName>
        <fullName evidence="4">Uncharacterized protein LOC101853415</fullName>
    </submittedName>
</protein>
<accession>A0ABM0K763</accession>
<feature type="compositionally biased region" description="Polar residues" evidence="1">
    <location>
        <begin position="275"/>
        <end position="287"/>
    </location>
</feature>
<dbReference type="GeneID" id="101853415"/>
<keyword evidence="3" id="KW-1185">Reference proteome</keyword>
<gene>
    <name evidence="4" type="primary">LOC101853415</name>
</gene>
<evidence type="ECO:0000259" key="2">
    <source>
        <dbReference type="PROSITE" id="PS50234"/>
    </source>
</evidence>
<dbReference type="Pfam" id="PF00092">
    <property type="entry name" value="VWA"/>
    <property type="match status" value="1"/>
</dbReference>
<organism evidence="3 4">
    <name type="scientific">Aplysia californica</name>
    <name type="common">California sea hare</name>
    <dbReference type="NCBI Taxonomy" id="6500"/>
    <lineage>
        <taxon>Eukaryota</taxon>
        <taxon>Metazoa</taxon>
        <taxon>Spiralia</taxon>
        <taxon>Lophotrochozoa</taxon>
        <taxon>Mollusca</taxon>
        <taxon>Gastropoda</taxon>
        <taxon>Heterobranchia</taxon>
        <taxon>Euthyneura</taxon>
        <taxon>Tectipleura</taxon>
        <taxon>Aplysiida</taxon>
        <taxon>Aplysioidea</taxon>
        <taxon>Aplysiidae</taxon>
        <taxon>Aplysia</taxon>
    </lineage>
</organism>
<feature type="domain" description="VWFA" evidence="2">
    <location>
        <begin position="10"/>
        <end position="179"/>
    </location>
</feature>